<feature type="domain" description="TonB-dependent receptor-like beta-barrel" evidence="11">
    <location>
        <begin position="404"/>
        <end position="944"/>
    </location>
</feature>
<dbReference type="Gene3D" id="2.170.130.10">
    <property type="entry name" value="TonB-dependent receptor, plug domain"/>
    <property type="match status" value="1"/>
</dbReference>
<evidence type="ECO:0000259" key="11">
    <source>
        <dbReference type="Pfam" id="PF00593"/>
    </source>
</evidence>
<dbReference type="RefSeq" id="WP_089837673.1">
    <property type="nucleotide sequence ID" value="NZ_FNBN01000011.1"/>
</dbReference>
<organism evidence="13 14">
    <name type="scientific">Chitinophaga filiformis</name>
    <name type="common">Myxococcus filiformis</name>
    <name type="synonym">Flexibacter filiformis</name>
    <dbReference type="NCBI Taxonomy" id="104663"/>
    <lineage>
        <taxon>Bacteria</taxon>
        <taxon>Pseudomonadati</taxon>
        <taxon>Bacteroidota</taxon>
        <taxon>Chitinophagia</taxon>
        <taxon>Chitinophagales</taxon>
        <taxon>Chitinophagaceae</taxon>
        <taxon>Chitinophaga</taxon>
    </lineage>
</organism>
<evidence type="ECO:0000256" key="2">
    <source>
        <dbReference type="ARBA" id="ARBA00022448"/>
    </source>
</evidence>
<sequence>MKKRGTFLTALLLALWCFAMAQENVTTRQDIRVSGHIQDKQGNSLPGVSIKIKGTAKGTASLPDGNFIIQAAPDAVLELSYVGYNTQEVPVNGRTQIAVTLEDTKTDLSEVVVIGYGTQRKKDVTTAVVSVDTKDINERPITQTAAALQGKAAGVQVTQPSGKPGAAFSVRVRGATSVQAGNEPLYVIDGVPTTDTRDLNTNDIATITVLKDASSAAIYGARASNGVVLITTKRGRSGDAVINFNTYYGISKIGKKIDVLNPTQYNDLMSEMGFAVTTPTTTTNWLDEVFQTGHNQNYQLSASGGSEKSQYFISGAYTKDDGMVKPARYNRRVFRANLDNQLKPWMKLTTNISYSNVDLKDVKDNENAGRNAVILGALNAPPVIGIYETDADGHRRYTMNPYKAGWDNPLAAIEGPTQGTKDNRVLGNAALDINLTKDLKVRSNYGVDYTNHKYDYYLDYIMTTPGRNDHGYATSQRYNTLTWLWENTINYDKTWKKHSFSALGGVTTQKNNYDETNQTGRDFPADPTVKTLNAANQITGDTKESQWFLMSYLGRIMYNYDSRYLLTANFRADGSSKLDKKHKWGYFPSVSAGWRISAEPFMRDVKAISDLKLRAGWGQNGNVEGLSPYASLGLNTFTRQTPTSPLSGPAIVPPDGAPNPDLKWETTTQTNVGIDLSLFDSRLTFSADAYIKKTNDLLLDVKLPAAADYDHITRNSGKMENKGLEFLVSSVNVVNKDFRWTTDFNIAFNRNRITALELSDVYYFASVENRDNIITLREGLPLGTFYGYISEGVDPKTGNILYKDVNGDGKVTPTDRTVIGNAQPDFTYGMNNNLTYKNWSLAFLLQGSQGNDVFNASRMETEGMYDSKNQSTEVLRRWTTVGQVTDIPRATNGDVTNSRTSSRFVENGSFLRMKSATLSYNLPQSALNTLHLSRLMVYATAQNLFTITNYKGFDPEVNAFSTNAASGVTLGIDYGTYPVARTFILGLNLSF</sequence>
<dbReference type="AlphaFoldDB" id="A0A1G8BFF4"/>
<dbReference type="InterPro" id="IPR012910">
    <property type="entry name" value="Plug_dom"/>
</dbReference>
<evidence type="ECO:0000313" key="14">
    <source>
        <dbReference type="Proteomes" id="UP000199045"/>
    </source>
</evidence>
<dbReference type="GO" id="GO:0009279">
    <property type="term" value="C:cell outer membrane"/>
    <property type="evidence" value="ECO:0007669"/>
    <property type="project" value="UniProtKB-SubCell"/>
</dbReference>
<dbReference type="Pfam" id="PF13715">
    <property type="entry name" value="CarbopepD_reg_2"/>
    <property type="match status" value="1"/>
</dbReference>
<dbReference type="InterPro" id="IPR037066">
    <property type="entry name" value="Plug_dom_sf"/>
</dbReference>
<dbReference type="Proteomes" id="UP000199045">
    <property type="component" value="Unassembled WGS sequence"/>
</dbReference>
<evidence type="ECO:0000256" key="1">
    <source>
        <dbReference type="ARBA" id="ARBA00004571"/>
    </source>
</evidence>
<keyword evidence="3 8" id="KW-1134">Transmembrane beta strand</keyword>
<dbReference type="Pfam" id="PF07715">
    <property type="entry name" value="Plug"/>
    <property type="match status" value="1"/>
</dbReference>
<dbReference type="NCBIfam" id="TIGR04056">
    <property type="entry name" value="OMP_RagA_SusC"/>
    <property type="match status" value="1"/>
</dbReference>
<feature type="chain" id="PRO_5011438106" evidence="10">
    <location>
        <begin position="22"/>
        <end position="991"/>
    </location>
</feature>
<dbReference type="InterPro" id="IPR036942">
    <property type="entry name" value="Beta-barrel_TonB_sf"/>
</dbReference>
<gene>
    <name evidence="13" type="ORF">SAMN04488121_11127</name>
</gene>
<evidence type="ECO:0000256" key="3">
    <source>
        <dbReference type="ARBA" id="ARBA00022452"/>
    </source>
</evidence>
<evidence type="ECO:0000256" key="8">
    <source>
        <dbReference type="PROSITE-ProRule" id="PRU01360"/>
    </source>
</evidence>
<comment type="similarity">
    <text evidence="8 9">Belongs to the TonB-dependent receptor family.</text>
</comment>
<feature type="domain" description="TonB-dependent receptor plug" evidence="12">
    <location>
        <begin position="121"/>
        <end position="227"/>
    </location>
</feature>
<evidence type="ECO:0000256" key="5">
    <source>
        <dbReference type="ARBA" id="ARBA00023077"/>
    </source>
</evidence>
<dbReference type="Gene3D" id="2.60.40.1120">
    <property type="entry name" value="Carboxypeptidase-like, regulatory domain"/>
    <property type="match status" value="1"/>
</dbReference>
<evidence type="ECO:0000256" key="10">
    <source>
        <dbReference type="SAM" id="SignalP"/>
    </source>
</evidence>
<evidence type="ECO:0000259" key="12">
    <source>
        <dbReference type="Pfam" id="PF07715"/>
    </source>
</evidence>
<dbReference type="EMBL" id="FNBN01000011">
    <property type="protein sequence ID" value="SDH31898.1"/>
    <property type="molecule type" value="Genomic_DNA"/>
</dbReference>
<dbReference type="OrthoDB" id="9768177at2"/>
<dbReference type="STRING" id="104663.SAMN04488121_11127"/>
<protein>
    <submittedName>
        <fullName evidence="13">TonB-linked outer membrane protein, SusC/RagA family</fullName>
    </submittedName>
</protein>
<dbReference type="InterPro" id="IPR039426">
    <property type="entry name" value="TonB-dep_rcpt-like"/>
</dbReference>
<keyword evidence="4 8" id="KW-0812">Transmembrane</keyword>
<dbReference type="PROSITE" id="PS52016">
    <property type="entry name" value="TONB_DEPENDENT_REC_3"/>
    <property type="match status" value="1"/>
</dbReference>
<evidence type="ECO:0000313" key="13">
    <source>
        <dbReference type="EMBL" id="SDH31898.1"/>
    </source>
</evidence>
<proteinExistence type="inferred from homology"/>
<evidence type="ECO:0000256" key="7">
    <source>
        <dbReference type="ARBA" id="ARBA00023237"/>
    </source>
</evidence>
<keyword evidence="2 8" id="KW-0813">Transport</keyword>
<comment type="subcellular location">
    <subcellularLocation>
        <location evidence="1 8">Cell outer membrane</location>
        <topology evidence="1 8">Multi-pass membrane protein</topology>
    </subcellularLocation>
</comment>
<evidence type="ECO:0000256" key="4">
    <source>
        <dbReference type="ARBA" id="ARBA00022692"/>
    </source>
</evidence>
<dbReference type="NCBIfam" id="TIGR04057">
    <property type="entry name" value="SusC_RagA_signa"/>
    <property type="match status" value="1"/>
</dbReference>
<keyword evidence="6 8" id="KW-0472">Membrane</keyword>
<accession>A0A1G8BFF4</accession>
<keyword evidence="7 8" id="KW-0998">Cell outer membrane</keyword>
<feature type="signal peptide" evidence="10">
    <location>
        <begin position="1"/>
        <end position="21"/>
    </location>
</feature>
<name>A0A1G8BFF4_CHIFI</name>
<dbReference type="SUPFAM" id="SSF49464">
    <property type="entry name" value="Carboxypeptidase regulatory domain-like"/>
    <property type="match status" value="1"/>
</dbReference>
<dbReference type="InterPro" id="IPR000531">
    <property type="entry name" value="Beta-barrel_TonB"/>
</dbReference>
<dbReference type="Gene3D" id="2.40.170.20">
    <property type="entry name" value="TonB-dependent receptor, beta-barrel domain"/>
    <property type="match status" value="1"/>
</dbReference>
<dbReference type="FunFam" id="2.170.130.10:FF:000008">
    <property type="entry name" value="SusC/RagA family TonB-linked outer membrane protein"/>
    <property type="match status" value="1"/>
</dbReference>
<dbReference type="InterPro" id="IPR008969">
    <property type="entry name" value="CarboxyPept-like_regulatory"/>
</dbReference>
<keyword evidence="10" id="KW-0732">Signal</keyword>
<dbReference type="InterPro" id="IPR023996">
    <property type="entry name" value="TonB-dep_OMP_SusC/RagA"/>
</dbReference>
<evidence type="ECO:0000256" key="9">
    <source>
        <dbReference type="RuleBase" id="RU003357"/>
    </source>
</evidence>
<dbReference type="SUPFAM" id="SSF56935">
    <property type="entry name" value="Porins"/>
    <property type="match status" value="1"/>
</dbReference>
<evidence type="ECO:0000256" key="6">
    <source>
        <dbReference type="ARBA" id="ARBA00023136"/>
    </source>
</evidence>
<keyword evidence="5 9" id="KW-0798">TonB box</keyword>
<dbReference type="Pfam" id="PF00593">
    <property type="entry name" value="TonB_dep_Rec_b-barrel"/>
    <property type="match status" value="1"/>
</dbReference>
<reference evidence="13 14" key="1">
    <citation type="submission" date="2016-10" db="EMBL/GenBank/DDBJ databases">
        <authorList>
            <person name="de Groot N.N."/>
        </authorList>
    </citation>
    <scope>NUCLEOTIDE SEQUENCE [LARGE SCALE GENOMIC DNA]</scope>
    <source>
        <strain evidence="13 14">DSM 527</strain>
    </source>
</reference>
<dbReference type="InterPro" id="IPR023997">
    <property type="entry name" value="TonB-dep_OMP_SusC/RagA_CS"/>
</dbReference>